<dbReference type="Proteomes" id="UP000431744">
    <property type="component" value="Unassembled WGS sequence"/>
</dbReference>
<sequence length="74" mass="8788">MELRIGIQHAPRELTFETEQSAEAIEKQVQEAFENDTPLLRFVDDKRHVYLVQRESVLYVEVTREQQRRVGFIA</sequence>
<protein>
    <submittedName>
        <fullName evidence="1">DUF3107 domain-containing protein</fullName>
    </submittedName>
</protein>
<evidence type="ECO:0000313" key="2">
    <source>
        <dbReference type="Proteomes" id="UP000431744"/>
    </source>
</evidence>
<gene>
    <name evidence="1" type="ORF">F8O04_06010</name>
</gene>
<dbReference type="OrthoDB" id="3268468at2"/>
<dbReference type="EMBL" id="WBJY01000001">
    <property type="protein sequence ID" value="KAB1649784.1"/>
    <property type="molecule type" value="Genomic_DNA"/>
</dbReference>
<proteinExistence type="predicted"/>
<dbReference type="InterPro" id="IPR021456">
    <property type="entry name" value="DUF3107"/>
</dbReference>
<dbReference type="Pfam" id="PF11305">
    <property type="entry name" value="DUF3107"/>
    <property type="match status" value="1"/>
</dbReference>
<name>A0A6H9WTN9_9MICO</name>
<dbReference type="AlphaFoldDB" id="A0A6H9WTN9"/>
<accession>A0A6H9WTN9</accession>
<dbReference type="RefSeq" id="WP_158028369.1">
    <property type="nucleotide sequence ID" value="NZ_BMHG01000001.1"/>
</dbReference>
<reference evidence="1 2" key="1">
    <citation type="submission" date="2019-09" db="EMBL/GenBank/DDBJ databases">
        <title>Phylogeny of genus Pseudoclavibacter and closely related genus.</title>
        <authorList>
            <person name="Li Y."/>
        </authorList>
    </citation>
    <scope>NUCLEOTIDE SEQUENCE [LARGE SCALE GENOMIC DNA]</scope>
    <source>
        <strain evidence="1 2">EGI 60007</strain>
    </source>
</reference>
<evidence type="ECO:0000313" key="1">
    <source>
        <dbReference type="EMBL" id="KAB1649784.1"/>
    </source>
</evidence>
<comment type="caution">
    <text evidence="1">The sequence shown here is derived from an EMBL/GenBank/DDBJ whole genome shotgun (WGS) entry which is preliminary data.</text>
</comment>
<organism evidence="1 2">
    <name type="scientific">Pseudoclavibacter endophyticus</name>
    <dbReference type="NCBI Taxonomy" id="1778590"/>
    <lineage>
        <taxon>Bacteria</taxon>
        <taxon>Bacillati</taxon>
        <taxon>Actinomycetota</taxon>
        <taxon>Actinomycetes</taxon>
        <taxon>Micrococcales</taxon>
        <taxon>Microbacteriaceae</taxon>
        <taxon>Pseudoclavibacter</taxon>
    </lineage>
</organism>
<keyword evidence="2" id="KW-1185">Reference proteome</keyword>